<evidence type="ECO:0000313" key="2">
    <source>
        <dbReference type="Proteomes" id="UP000315353"/>
    </source>
</evidence>
<dbReference type="Proteomes" id="UP000315353">
    <property type="component" value="Unassembled WGS sequence"/>
</dbReference>
<protein>
    <submittedName>
        <fullName evidence="1">Uncharacterized protein</fullName>
    </submittedName>
</protein>
<comment type="caution">
    <text evidence="1">The sequence shown here is derived from an EMBL/GenBank/DDBJ whole genome shotgun (WGS) entry which is preliminary data.</text>
</comment>
<evidence type="ECO:0000313" key="1">
    <source>
        <dbReference type="EMBL" id="GEB98921.1"/>
    </source>
</evidence>
<accession>A0AB73BAT0</accession>
<organism evidence="1 2">
    <name type="scientific">Corynebacterium flavescens</name>
    <dbReference type="NCBI Taxonomy" id="28028"/>
    <lineage>
        <taxon>Bacteria</taxon>
        <taxon>Bacillati</taxon>
        <taxon>Actinomycetota</taxon>
        <taxon>Actinomycetes</taxon>
        <taxon>Mycobacteriales</taxon>
        <taxon>Corynebacteriaceae</taxon>
        <taxon>Corynebacterium</taxon>
    </lineage>
</organism>
<reference evidence="1 2" key="1">
    <citation type="submission" date="2019-06" db="EMBL/GenBank/DDBJ databases">
        <title>Whole genome shotgun sequence of Corynebacterium flavescens NBRC 14136.</title>
        <authorList>
            <person name="Hosoyama A."/>
            <person name="Uohara A."/>
            <person name="Ohji S."/>
            <person name="Ichikawa N."/>
        </authorList>
    </citation>
    <scope>NUCLEOTIDE SEQUENCE [LARGE SCALE GENOMIC DNA]</scope>
    <source>
        <strain evidence="1 2">NBRC 14136</strain>
    </source>
</reference>
<name>A0AB73BAT0_CORFL</name>
<gene>
    <name evidence="1" type="ORF">CFL01nite_24160</name>
</gene>
<sequence>MGLIGQTCKHCKVLRLLVLIDQNKHTHTHCCVAYRAQKIMKNTRIVFASTMQYLTQYAQAHPTLRWWVVPRMFVGG</sequence>
<dbReference type="EMBL" id="BJNB01000076">
    <property type="protein sequence ID" value="GEB98921.1"/>
    <property type="molecule type" value="Genomic_DNA"/>
</dbReference>
<proteinExistence type="predicted"/>
<dbReference type="AlphaFoldDB" id="A0AB73BAT0"/>